<comment type="caution">
    <text evidence="1">The sequence shown here is derived from an EMBL/GenBank/DDBJ whole genome shotgun (WGS) entry which is preliminary data.</text>
</comment>
<accession>A0ABP3UHG8</accession>
<organism evidence="1 2">
    <name type="scientific">Aquimarina litoralis</name>
    <dbReference type="NCBI Taxonomy" id="584605"/>
    <lineage>
        <taxon>Bacteria</taxon>
        <taxon>Pseudomonadati</taxon>
        <taxon>Bacteroidota</taxon>
        <taxon>Flavobacteriia</taxon>
        <taxon>Flavobacteriales</taxon>
        <taxon>Flavobacteriaceae</taxon>
        <taxon>Aquimarina</taxon>
    </lineage>
</organism>
<dbReference type="EMBL" id="BAAAGE010000010">
    <property type="protein sequence ID" value="GAA0734277.1"/>
    <property type="molecule type" value="Genomic_DNA"/>
</dbReference>
<evidence type="ECO:0000313" key="2">
    <source>
        <dbReference type="Proteomes" id="UP001501758"/>
    </source>
</evidence>
<keyword evidence="2" id="KW-1185">Reference proteome</keyword>
<name>A0ABP3UHG8_9FLAO</name>
<protein>
    <submittedName>
        <fullName evidence="1">Uncharacterized protein</fullName>
    </submittedName>
</protein>
<sequence length="119" mass="13474">MSNAIQENWVIINYDLGLKGDYESLYSFLDNKDAVDCGNSSGAFEFNFIGGSELSHEDKIEQVKTEIESHVSLSKGDRVYIIVHDKNGQPRGTFIFGHRQRPIWEGYGTKTEDDDPPPF</sequence>
<proteinExistence type="predicted"/>
<dbReference type="RefSeq" id="WP_343914916.1">
    <property type="nucleotide sequence ID" value="NZ_BAAAGE010000010.1"/>
</dbReference>
<gene>
    <name evidence="1" type="ORF">GCM10009430_49260</name>
</gene>
<dbReference type="Proteomes" id="UP001501758">
    <property type="component" value="Unassembled WGS sequence"/>
</dbReference>
<evidence type="ECO:0000313" key="1">
    <source>
        <dbReference type="EMBL" id="GAA0734277.1"/>
    </source>
</evidence>
<reference evidence="2" key="1">
    <citation type="journal article" date="2019" name="Int. J. Syst. Evol. Microbiol.">
        <title>The Global Catalogue of Microorganisms (GCM) 10K type strain sequencing project: providing services to taxonomists for standard genome sequencing and annotation.</title>
        <authorList>
            <consortium name="The Broad Institute Genomics Platform"/>
            <consortium name="The Broad Institute Genome Sequencing Center for Infectious Disease"/>
            <person name="Wu L."/>
            <person name="Ma J."/>
        </authorList>
    </citation>
    <scope>NUCLEOTIDE SEQUENCE [LARGE SCALE GENOMIC DNA]</scope>
    <source>
        <strain evidence="2">JCM 15974</strain>
    </source>
</reference>